<evidence type="ECO:0000313" key="2">
    <source>
        <dbReference type="EMBL" id="GAA0369253.1"/>
    </source>
</evidence>
<sequence length="84" mass="8788">MSSNDIALRGPARHGPGPAATVPPETRPAPASDRTRLFARVVARGRDRGKVLGILSAISGDCASSGAWFQPITEPLGRYGVSVY</sequence>
<evidence type="ECO:0000256" key="1">
    <source>
        <dbReference type="SAM" id="MobiDB-lite"/>
    </source>
</evidence>
<proteinExistence type="predicted"/>
<evidence type="ECO:0000313" key="3">
    <source>
        <dbReference type="Proteomes" id="UP001501822"/>
    </source>
</evidence>
<dbReference type="Proteomes" id="UP001501822">
    <property type="component" value="Unassembled WGS sequence"/>
</dbReference>
<name>A0ABN0XP25_9ACTN</name>
<feature type="region of interest" description="Disordered" evidence="1">
    <location>
        <begin position="1"/>
        <end position="34"/>
    </location>
</feature>
<keyword evidence="3" id="KW-1185">Reference proteome</keyword>
<accession>A0ABN0XP25</accession>
<gene>
    <name evidence="2" type="ORF">GCM10010151_68900</name>
</gene>
<organism evidence="2 3">
    <name type="scientific">Actinoallomurus spadix</name>
    <dbReference type="NCBI Taxonomy" id="79912"/>
    <lineage>
        <taxon>Bacteria</taxon>
        <taxon>Bacillati</taxon>
        <taxon>Actinomycetota</taxon>
        <taxon>Actinomycetes</taxon>
        <taxon>Streptosporangiales</taxon>
        <taxon>Thermomonosporaceae</taxon>
        <taxon>Actinoallomurus</taxon>
    </lineage>
</organism>
<comment type="caution">
    <text evidence="2">The sequence shown here is derived from an EMBL/GenBank/DDBJ whole genome shotgun (WGS) entry which is preliminary data.</text>
</comment>
<reference evidence="2 3" key="1">
    <citation type="journal article" date="2019" name="Int. J. Syst. Evol. Microbiol.">
        <title>The Global Catalogue of Microorganisms (GCM) 10K type strain sequencing project: providing services to taxonomists for standard genome sequencing and annotation.</title>
        <authorList>
            <consortium name="The Broad Institute Genomics Platform"/>
            <consortium name="The Broad Institute Genome Sequencing Center for Infectious Disease"/>
            <person name="Wu L."/>
            <person name="Ma J."/>
        </authorList>
    </citation>
    <scope>NUCLEOTIDE SEQUENCE [LARGE SCALE GENOMIC DNA]</scope>
    <source>
        <strain evidence="2 3">JCM 3146</strain>
    </source>
</reference>
<dbReference type="EMBL" id="BAAABM010000069">
    <property type="protein sequence ID" value="GAA0369253.1"/>
    <property type="molecule type" value="Genomic_DNA"/>
</dbReference>
<protein>
    <submittedName>
        <fullName evidence="2">Uncharacterized protein</fullName>
    </submittedName>
</protein>